<dbReference type="PANTHER" id="PTHR46033:SF8">
    <property type="entry name" value="PROTEIN MAINTENANCE OF MERISTEMS-LIKE"/>
    <property type="match status" value="1"/>
</dbReference>
<sequence length="171" mass="19908">MHMFHMPFEECTITQLGVLPPLNCIQKFAMNCSWFQETFGELPYRANEPTVRRYARAYIMILLETQLFSDKSGTRIHIRWLPYVARFEDMGGYSFSLVVIPTHWIDTFGWPLASRWSGHNPIASEKGPRAASWRLRIDLLQAGDFIWMPYSSHDVVQVVHPEILEPQHTAL</sequence>
<accession>A0A444Z893</accession>
<dbReference type="InterPro" id="IPR044824">
    <property type="entry name" value="MAIN-like"/>
</dbReference>
<comment type="caution">
    <text evidence="1">The sequence shown here is derived from an EMBL/GenBank/DDBJ whole genome shotgun (WGS) entry which is preliminary data.</text>
</comment>
<gene>
    <name evidence="1" type="ORF">Ahy_B05g078842</name>
</gene>
<organism evidence="1 2">
    <name type="scientific">Arachis hypogaea</name>
    <name type="common">Peanut</name>
    <dbReference type="NCBI Taxonomy" id="3818"/>
    <lineage>
        <taxon>Eukaryota</taxon>
        <taxon>Viridiplantae</taxon>
        <taxon>Streptophyta</taxon>
        <taxon>Embryophyta</taxon>
        <taxon>Tracheophyta</taxon>
        <taxon>Spermatophyta</taxon>
        <taxon>Magnoliopsida</taxon>
        <taxon>eudicotyledons</taxon>
        <taxon>Gunneridae</taxon>
        <taxon>Pentapetalae</taxon>
        <taxon>rosids</taxon>
        <taxon>fabids</taxon>
        <taxon>Fabales</taxon>
        <taxon>Fabaceae</taxon>
        <taxon>Papilionoideae</taxon>
        <taxon>50 kb inversion clade</taxon>
        <taxon>dalbergioids sensu lato</taxon>
        <taxon>Dalbergieae</taxon>
        <taxon>Pterocarpus clade</taxon>
        <taxon>Arachis</taxon>
    </lineage>
</organism>
<dbReference type="GO" id="GO:0010073">
    <property type="term" value="P:meristem maintenance"/>
    <property type="evidence" value="ECO:0007669"/>
    <property type="project" value="InterPro"/>
</dbReference>
<proteinExistence type="predicted"/>
<dbReference type="Proteomes" id="UP000289738">
    <property type="component" value="Chromosome B05"/>
</dbReference>
<dbReference type="AlphaFoldDB" id="A0A444Z893"/>
<dbReference type="PANTHER" id="PTHR46033">
    <property type="entry name" value="PROTEIN MAIN-LIKE 2"/>
    <property type="match status" value="1"/>
</dbReference>
<name>A0A444Z893_ARAHY</name>
<dbReference type="EMBL" id="SDMP01000015">
    <property type="protein sequence ID" value="RYR10381.1"/>
    <property type="molecule type" value="Genomic_DNA"/>
</dbReference>
<reference evidence="1 2" key="1">
    <citation type="submission" date="2019-01" db="EMBL/GenBank/DDBJ databases">
        <title>Sequencing of cultivated peanut Arachis hypogaea provides insights into genome evolution and oil improvement.</title>
        <authorList>
            <person name="Chen X."/>
        </authorList>
    </citation>
    <scope>NUCLEOTIDE SEQUENCE [LARGE SCALE GENOMIC DNA]</scope>
    <source>
        <strain evidence="2">cv. Fuhuasheng</strain>
        <tissue evidence="1">Leaves</tissue>
    </source>
</reference>
<evidence type="ECO:0008006" key="3">
    <source>
        <dbReference type="Google" id="ProtNLM"/>
    </source>
</evidence>
<protein>
    <recommendedName>
        <fullName evidence="3">Aminotransferase-like plant mobile domain-containing protein</fullName>
    </recommendedName>
</protein>
<keyword evidence="2" id="KW-1185">Reference proteome</keyword>
<evidence type="ECO:0000313" key="1">
    <source>
        <dbReference type="EMBL" id="RYR10381.1"/>
    </source>
</evidence>
<evidence type="ECO:0000313" key="2">
    <source>
        <dbReference type="Proteomes" id="UP000289738"/>
    </source>
</evidence>